<comment type="caution">
    <text evidence="2">The sequence shown here is derived from an EMBL/GenBank/DDBJ whole genome shotgun (WGS) entry which is preliminary data.</text>
</comment>
<evidence type="ECO:0000313" key="2">
    <source>
        <dbReference type="EMBL" id="KHM51713.1"/>
    </source>
</evidence>
<dbReference type="InterPro" id="IPR007074">
    <property type="entry name" value="LicD/FKTN/FKRP_NTP_transf"/>
</dbReference>
<accession>A0A0B2JYD6</accession>
<proteinExistence type="predicted"/>
<name>A0A0B2JYD6_9FIRM</name>
<evidence type="ECO:0000313" key="3">
    <source>
        <dbReference type="Proteomes" id="UP000030993"/>
    </source>
</evidence>
<dbReference type="Proteomes" id="UP000030993">
    <property type="component" value="Unassembled WGS sequence"/>
</dbReference>
<dbReference type="Pfam" id="PF04991">
    <property type="entry name" value="LicD"/>
    <property type="match status" value="1"/>
</dbReference>
<dbReference type="STRING" id="82374.NZ47_09100"/>
<feature type="domain" description="LicD/FKTN/FKRP nucleotidyltransferase" evidence="1">
    <location>
        <begin position="40"/>
        <end position="260"/>
    </location>
</feature>
<sequence length="299" mass="34520">MDYVKNIGKDEIRAGFLVTTDRKKIWNKLMELLVELDRVCKKHSITYFAEAGTLIGAARHKGFIPWDDDIDISMLRPDYEKFKRVALEELSRPYILVNAYTGDNLFTISKLMNVDTTAIEDMRAGHPQGIFLDIWPLDDMPDSVSRNKEIFDIRKSMLVAIMNRNGVLCEIDKGIQFKPSNDFIKKFLTLSPLEGFAEYEKFCANHFGESSNVGYPLSKIMGIKGNLKREYYQRVVYLDFEEFKIPAPSAYETVLEAEYGNWQELVRAKSMHATEYITADISYSNLREMINNSLKNVEK</sequence>
<dbReference type="RefSeq" id="WP_039209519.1">
    <property type="nucleotide sequence ID" value="NZ_JSCE01000177.1"/>
</dbReference>
<dbReference type="EMBL" id="JSCE01000177">
    <property type="protein sequence ID" value="KHM51713.1"/>
    <property type="molecule type" value="Genomic_DNA"/>
</dbReference>
<dbReference type="InterPro" id="IPR052942">
    <property type="entry name" value="LPS_cholinephosphotransferase"/>
</dbReference>
<reference evidence="2 3" key="1">
    <citation type="journal article" date="2013" name="PLoS ONE">
        <title>Identification and characterization of three novel lipases belonging to families II and V from Anaerovibrio lipolyticus 5ST.</title>
        <authorList>
            <person name="Prive F."/>
            <person name="Kaderbhai N.N."/>
            <person name="Girdwood S."/>
            <person name="Worgan H.J."/>
            <person name="Pinloche E."/>
            <person name="Scollan N.D."/>
            <person name="Huws S.A."/>
            <person name="Newbold C.J."/>
        </authorList>
    </citation>
    <scope>NUCLEOTIDE SEQUENCE [LARGE SCALE GENOMIC DNA]</scope>
    <source>
        <strain evidence="2 3">5S</strain>
    </source>
</reference>
<dbReference type="PANTHER" id="PTHR43404:SF2">
    <property type="entry name" value="LIPOPOLYSACCHARIDE CHOLINEPHOSPHOTRANSFERASE LICD"/>
    <property type="match status" value="1"/>
</dbReference>
<dbReference type="GO" id="GO:0009100">
    <property type="term" value="P:glycoprotein metabolic process"/>
    <property type="evidence" value="ECO:0007669"/>
    <property type="project" value="UniProtKB-ARBA"/>
</dbReference>
<protein>
    <recommendedName>
        <fullName evidence="1">LicD/FKTN/FKRP nucleotidyltransferase domain-containing protein</fullName>
    </recommendedName>
</protein>
<organism evidence="2 3">
    <name type="scientific">Anaerovibrio lipolyticus</name>
    <dbReference type="NCBI Taxonomy" id="82374"/>
    <lineage>
        <taxon>Bacteria</taxon>
        <taxon>Bacillati</taxon>
        <taxon>Bacillota</taxon>
        <taxon>Negativicutes</taxon>
        <taxon>Selenomonadales</taxon>
        <taxon>Selenomonadaceae</taxon>
        <taxon>Anaerovibrio</taxon>
    </lineage>
</organism>
<keyword evidence="3" id="KW-1185">Reference proteome</keyword>
<evidence type="ECO:0000259" key="1">
    <source>
        <dbReference type="Pfam" id="PF04991"/>
    </source>
</evidence>
<dbReference type="AlphaFoldDB" id="A0A0B2JYD6"/>
<dbReference type="PANTHER" id="PTHR43404">
    <property type="entry name" value="LIPOPOLYSACCHARIDE CHOLINEPHOSPHOTRANSFERASE LICD"/>
    <property type="match status" value="1"/>
</dbReference>
<gene>
    <name evidence="2" type="ORF">NZ47_09100</name>
</gene>